<accession>A0A6J1C534</accession>
<evidence type="ECO:0000256" key="6">
    <source>
        <dbReference type="SAM" id="MobiDB-lite"/>
    </source>
</evidence>
<dbReference type="InterPro" id="IPR044759">
    <property type="entry name" value="bZIP_RF2"/>
</dbReference>
<dbReference type="OrthoDB" id="1435597at2759"/>
<keyword evidence="2" id="KW-0805">Transcription regulation</keyword>
<feature type="domain" description="BZIP" evidence="7">
    <location>
        <begin position="184"/>
        <end position="236"/>
    </location>
</feature>
<dbReference type="PROSITE" id="PS00036">
    <property type="entry name" value="BZIP_BASIC"/>
    <property type="match status" value="1"/>
</dbReference>
<feature type="region of interest" description="Disordered" evidence="6">
    <location>
        <begin position="120"/>
        <end position="188"/>
    </location>
</feature>
<dbReference type="InterPro" id="IPR004827">
    <property type="entry name" value="bZIP"/>
</dbReference>
<dbReference type="KEGG" id="mcha:111008002"/>
<dbReference type="AlphaFoldDB" id="A0A6J1C534"/>
<feature type="compositionally biased region" description="Low complexity" evidence="6">
    <location>
        <begin position="120"/>
        <end position="132"/>
    </location>
</feature>
<evidence type="ECO:0000313" key="8">
    <source>
        <dbReference type="Proteomes" id="UP000504603"/>
    </source>
</evidence>
<evidence type="ECO:0000256" key="1">
    <source>
        <dbReference type="ARBA" id="ARBA00004123"/>
    </source>
</evidence>
<comment type="subcellular location">
    <subcellularLocation>
        <location evidence="1">Nucleus</location>
    </subcellularLocation>
</comment>
<dbReference type="GO" id="GO:0045893">
    <property type="term" value="P:positive regulation of DNA-templated transcription"/>
    <property type="evidence" value="ECO:0007669"/>
    <property type="project" value="TreeGrafter"/>
</dbReference>
<gene>
    <name evidence="9" type="primary">LOC111008002</name>
</gene>
<dbReference type="InterPro" id="IPR046347">
    <property type="entry name" value="bZIP_sf"/>
</dbReference>
<feature type="compositionally biased region" description="Low complexity" evidence="6">
    <location>
        <begin position="301"/>
        <end position="313"/>
    </location>
</feature>
<dbReference type="GO" id="GO:0003700">
    <property type="term" value="F:DNA-binding transcription factor activity"/>
    <property type="evidence" value="ECO:0007669"/>
    <property type="project" value="InterPro"/>
</dbReference>
<dbReference type="GO" id="GO:0005634">
    <property type="term" value="C:nucleus"/>
    <property type="evidence" value="ECO:0007669"/>
    <property type="project" value="UniProtKB-SubCell"/>
</dbReference>
<evidence type="ECO:0000313" key="9">
    <source>
        <dbReference type="RefSeq" id="XP_022136262.1"/>
    </source>
</evidence>
<dbReference type="CDD" id="cd14703">
    <property type="entry name" value="bZIP_plant_RF2"/>
    <property type="match status" value="1"/>
</dbReference>
<keyword evidence="4" id="KW-0539">Nucleus</keyword>
<feature type="compositionally biased region" description="Gly residues" evidence="6">
    <location>
        <begin position="81"/>
        <end position="93"/>
    </location>
</feature>
<dbReference type="Gene3D" id="1.20.5.170">
    <property type="match status" value="1"/>
</dbReference>
<sequence length="327" mass="35704">MAQLPPKIPNMAPNWPEFSRQKIPSMDNFAPAAAATAGHQNPSWVDEFLDFSSARRGSHRRSVSDSITFLEMPMLEEECRGGSGGAAAPGSGSGARNEFDRFDDEQFMSMFNDEISAAVAPTVSSSNPSTPSDHNSINDEKDGRNDGKQNQSKNESDEAQSQQQSETQTQSNSAAAASSNRITDPKRVKRILANRQSAQRSRVRKLQYISELERSVTSLQAEVSVLSPRVAFLDHQRLLLNVDNSALKQRIAALAQDKIFKDAHQEALKREIERLRQVYHQQNMKKMENAAAAPAPPPPTTAAGAADAKLPPAGVDQTEQGVLNVVV</sequence>
<evidence type="ECO:0000256" key="4">
    <source>
        <dbReference type="ARBA" id="ARBA00023242"/>
    </source>
</evidence>
<protein>
    <submittedName>
        <fullName evidence="9">Basic leucine zipper 61-like</fullName>
    </submittedName>
</protein>
<feature type="compositionally biased region" description="Basic and acidic residues" evidence="6">
    <location>
        <begin position="136"/>
        <end position="147"/>
    </location>
</feature>
<dbReference type="SUPFAM" id="SSF57959">
    <property type="entry name" value="Leucine zipper domain"/>
    <property type="match status" value="1"/>
</dbReference>
<dbReference type="GO" id="GO:0003677">
    <property type="term" value="F:DNA binding"/>
    <property type="evidence" value="ECO:0007669"/>
    <property type="project" value="UniProtKB-ARBA"/>
</dbReference>
<dbReference type="FunFam" id="1.20.5.170:FF:000057">
    <property type="entry name" value="Basic leucine zipper 61"/>
    <property type="match status" value="1"/>
</dbReference>
<keyword evidence="3" id="KW-0804">Transcription</keyword>
<dbReference type="InterPro" id="IPR052483">
    <property type="entry name" value="bZIP_transcription_regulators"/>
</dbReference>
<dbReference type="RefSeq" id="XP_022136262.1">
    <property type="nucleotide sequence ID" value="XM_022280570.1"/>
</dbReference>
<feature type="region of interest" description="Disordered" evidence="6">
    <location>
        <begin position="79"/>
        <end position="98"/>
    </location>
</feature>
<dbReference type="SMART" id="SM00338">
    <property type="entry name" value="BRLZ"/>
    <property type="match status" value="1"/>
</dbReference>
<organism evidence="8 9">
    <name type="scientific">Momordica charantia</name>
    <name type="common">Bitter gourd</name>
    <name type="synonym">Balsam pear</name>
    <dbReference type="NCBI Taxonomy" id="3673"/>
    <lineage>
        <taxon>Eukaryota</taxon>
        <taxon>Viridiplantae</taxon>
        <taxon>Streptophyta</taxon>
        <taxon>Embryophyta</taxon>
        <taxon>Tracheophyta</taxon>
        <taxon>Spermatophyta</taxon>
        <taxon>Magnoliopsida</taxon>
        <taxon>eudicotyledons</taxon>
        <taxon>Gunneridae</taxon>
        <taxon>Pentapetalae</taxon>
        <taxon>rosids</taxon>
        <taxon>fabids</taxon>
        <taxon>Cucurbitales</taxon>
        <taxon>Cucurbitaceae</taxon>
        <taxon>Momordiceae</taxon>
        <taxon>Momordica</taxon>
    </lineage>
</organism>
<proteinExistence type="predicted"/>
<feature type="region of interest" description="Disordered" evidence="6">
    <location>
        <begin position="286"/>
        <end position="316"/>
    </location>
</feature>
<feature type="compositionally biased region" description="Low complexity" evidence="6">
    <location>
        <begin position="159"/>
        <end position="180"/>
    </location>
</feature>
<dbReference type="GeneID" id="111008002"/>
<evidence type="ECO:0000256" key="3">
    <source>
        <dbReference type="ARBA" id="ARBA00023163"/>
    </source>
</evidence>
<keyword evidence="8" id="KW-1185">Reference proteome</keyword>
<dbReference type="PROSITE" id="PS50217">
    <property type="entry name" value="BZIP"/>
    <property type="match status" value="1"/>
</dbReference>
<dbReference type="PANTHER" id="PTHR46391">
    <property type="entry name" value="BASIC LEUCINE ZIPPER 34"/>
    <property type="match status" value="1"/>
</dbReference>
<name>A0A6J1C534_MOMCH</name>
<evidence type="ECO:0000256" key="2">
    <source>
        <dbReference type="ARBA" id="ARBA00023015"/>
    </source>
</evidence>
<evidence type="ECO:0000259" key="7">
    <source>
        <dbReference type="PROSITE" id="PS50217"/>
    </source>
</evidence>
<dbReference type="PANTHER" id="PTHR46391:SF20">
    <property type="entry name" value="BASIC LEUCINE ZIPPER 61"/>
    <property type="match status" value="1"/>
</dbReference>
<dbReference type="Proteomes" id="UP000504603">
    <property type="component" value="Unplaced"/>
</dbReference>
<feature type="region of interest" description="Disordered" evidence="6">
    <location>
        <begin position="1"/>
        <end position="22"/>
    </location>
</feature>
<dbReference type="Pfam" id="PF00170">
    <property type="entry name" value="bZIP_1"/>
    <property type="match status" value="1"/>
</dbReference>
<comment type="subunit">
    <text evidence="5">Forms heterodimers with BZIP18, BZIP43 and VIP1/BZIP51.</text>
</comment>
<evidence type="ECO:0000256" key="5">
    <source>
        <dbReference type="ARBA" id="ARBA00066000"/>
    </source>
</evidence>
<reference evidence="9" key="1">
    <citation type="submission" date="2025-08" db="UniProtKB">
        <authorList>
            <consortium name="RefSeq"/>
        </authorList>
    </citation>
    <scope>IDENTIFICATION</scope>
    <source>
        <strain evidence="9">OHB3-1</strain>
    </source>
</reference>